<dbReference type="EC" id="1.5.1.3" evidence="2"/>
<dbReference type="PANTHER" id="PTHR38011">
    <property type="entry name" value="DIHYDROFOLATE REDUCTASE FAMILY PROTEIN (AFU_ORTHOLOGUE AFUA_8G06820)"/>
    <property type="match status" value="1"/>
</dbReference>
<dbReference type="KEGG" id="tpla:ElP_34990"/>
<evidence type="ECO:0000313" key="2">
    <source>
        <dbReference type="EMBL" id="QDV35595.1"/>
    </source>
</evidence>
<keyword evidence="2" id="KW-0560">Oxidoreductase</keyword>
<dbReference type="EMBL" id="CP036426">
    <property type="protein sequence ID" value="QDV35595.1"/>
    <property type="molecule type" value="Genomic_DNA"/>
</dbReference>
<evidence type="ECO:0000313" key="3">
    <source>
        <dbReference type="Proteomes" id="UP000317835"/>
    </source>
</evidence>
<name>A0A518H433_9BACT</name>
<dbReference type="GO" id="GO:0009231">
    <property type="term" value="P:riboflavin biosynthetic process"/>
    <property type="evidence" value="ECO:0007669"/>
    <property type="project" value="InterPro"/>
</dbReference>
<dbReference type="InterPro" id="IPR050765">
    <property type="entry name" value="Riboflavin_Biosynth_HTPR"/>
</dbReference>
<dbReference type="AlphaFoldDB" id="A0A518H433"/>
<dbReference type="RefSeq" id="WP_197447064.1">
    <property type="nucleotide sequence ID" value="NZ_CP036426.1"/>
</dbReference>
<dbReference type="PANTHER" id="PTHR38011:SF11">
    <property type="entry name" value="2,5-DIAMINO-6-RIBOSYLAMINO-4(3H)-PYRIMIDINONE 5'-PHOSPHATE REDUCTASE"/>
    <property type="match status" value="1"/>
</dbReference>
<organism evidence="2 3">
    <name type="scientific">Tautonia plasticadhaerens</name>
    <dbReference type="NCBI Taxonomy" id="2527974"/>
    <lineage>
        <taxon>Bacteria</taxon>
        <taxon>Pseudomonadati</taxon>
        <taxon>Planctomycetota</taxon>
        <taxon>Planctomycetia</taxon>
        <taxon>Isosphaerales</taxon>
        <taxon>Isosphaeraceae</taxon>
        <taxon>Tautonia</taxon>
    </lineage>
</organism>
<keyword evidence="3" id="KW-1185">Reference proteome</keyword>
<dbReference type="Proteomes" id="UP000317835">
    <property type="component" value="Chromosome"/>
</dbReference>
<dbReference type="SUPFAM" id="SSF53597">
    <property type="entry name" value="Dihydrofolate reductase-like"/>
    <property type="match status" value="1"/>
</dbReference>
<dbReference type="Pfam" id="PF01872">
    <property type="entry name" value="RibD_C"/>
    <property type="match status" value="1"/>
</dbReference>
<dbReference type="GO" id="GO:0008703">
    <property type="term" value="F:5-amino-6-(5-phosphoribosylamino)uracil reductase activity"/>
    <property type="evidence" value="ECO:0007669"/>
    <property type="project" value="InterPro"/>
</dbReference>
<dbReference type="GO" id="GO:0004146">
    <property type="term" value="F:dihydrofolate reductase activity"/>
    <property type="evidence" value="ECO:0007669"/>
    <property type="project" value="UniProtKB-EC"/>
</dbReference>
<accession>A0A518H433</accession>
<dbReference type="InterPro" id="IPR002734">
    <property type="entry name" value="RibDG_C"/>
</dbReference>
<sequence length="127" mass="13553">MGLREGKTSPYPKMEQYLFSRTMTTSPDQAVRLVSDDAAGLVSRLKEEGGKDIWRCGGSQLAGTLLGASLIDEFRVKLNPVIFGSGIPIVPAAAGTIPLRLTDTRAFPSGILILRYEVVGRETGGAT</sequence>
<reference evidence="2 3" key="1">
    <citation type="submission" date="2019-02" db="EMBL/GenBank/DDBJ databases">
        <title>Deep-cultivation of Planctomycetes and their phenomic and genomic characterization uncovers novel biology.</title>
        <authorList>
            <person name="Wiegand S."/>
            <person name="Jogler M."/>
            <person name="Boedeker C."/>
            <person name="Pinto D."/>
            <person name="Vollmers J."/>
            <person name="Rivas-Marin E."/>
            <person name="Kohn T."/>
            <person name="Peeters S.H."/>
            <person name="Heuer A."/>
            <person name="Rast P."/>
            <person name="Oberbeckmann S."/>
            <person name="Bunk B."/>
            <person name="Jeske O."/>
            <person name="Meyerdierks A."/>
            <person name="Storesund J.E."/>
            <person name="Kallscheuer N."/>
            <person name="Luecker S."/>
            <person name="Lage O.M."/>
            <person name="Pohl T."/>
            <person name="Merkel B.J."/>
            <person name="Hornburger P."/>
            <person name="Mueller R.-W."/>
            <person name="Bruemmer F."/>
            <person name="Labrenz M."/>
            <person name="Spormann A.M."/>
            <person name="Op den Camp H."/>
            <person name="Overmann J."/>
            <person name="Amann R."/>
            <person name="Jetten M.S.M."/>
            <person name="Mascher T."/>
            <person name="Medema M.H."/>
            <person name="Devos D.P."/>
            <person name="Kaster A.-K."/>
            <person name="Ovreas L."/>
            <person name="Rohde M."/>
            <person name="Galperin M.Y."/>
            <person name="Jogler C."/>
        </authorList>
    </citation>
    <scope>NUCLEOTIDE SEQUENCE [LARGE SCALE GENOMIC DNA]</scope>
    <source>
        <strain evidence="2 3">ElP</strain>
    </source>
</reference>
<protein>
    <submittedName>
        <fullName evidence="2">Dihydrofolate reductase</fullName>
        <ecNumber evidence="2">1.5.1.3</ecNumber>
    </submittedName>
</protein>
<evidence type="ECO:0000259" key="1">
    <source>
        <dbReference type="Pfam" id="PF01872"/>
    </source>
</evidence>
<feature type="domain" description="Bacterial bifunctional deaminase-reductase C-terminal" evidence="1">
    <location>
        <begin position="37"/>
        <end position="112"/>
    </location>
</feature>
<dbReference type="InterPro" id="IPR024072">
    <property type="entry name" value="DHFR-like_dom_sf"/>
</dbReference>
<gene>
    <name evidence="2" type="primary">folA_2</name>
    <name evidence="2" type="ORF">ElP_34990</name>
</gene>
<dbReference type="Gene3D" id="3.40.430.10">
    <property type="entry name" value="Dihydrofolate Reductase, subunit A"/>
    <property type="match status" value="1"/>
</dbReference>
<proteinExistence type="predicted"/>